<evidence type="ECO:0000256" key="11">
    <source>
        <dbReference type="ARBA" id="ARBA00023055"/>
    </source>
</evidence>
<feature type="domain" description="START" evidence="15">
    <location>
        <begin position="466"/>
        <end position="685"/>
    </location>
</feature>
<dbReference type="SUPFAM" id="SSF55961">
    <property type="entry name" value="Bet v1-like"/>
    <property type="match status" value="1"/>
</dbReference>
<dbReference type="GO" id="GO:0005581">
    <property type="term" value="C:collagen trimer"/>
    <property type="evidence" value="ECO:0007669"/>
    <property type="project" value="UniProtKB-KW"/>
</dbReference>
<dbReference type="InterPro" id="IPR001849">
    <property type="entry name" value="PH_domain"/>
</dbReference>
<dbReference type="InterPro" id="IPR023393">
    <property type="entry name" value="START-like_dom_sf"/>
</dbReference>
<dbReference type="GO" id="GO:0005794">
    <property type="term" value="C:Golgi apparatus"/>
    <property type="evidence" value="ECO:0007669"/>
    <property type="project" value="UniProtKB-SubCell"/>
</dbReference>
<dbReference type="Gene3D" id="3.30.530.20">
    <property type="match status" value="1"/>
</dbReference>
<dbReference type="PANTHER" id="PTHR19308:SF53">
    <property type="entry name" value="CERAMIDE TRANSFER PROTEIN"/>
    <property type="match status" value="1"/>
</dbReference>
<keyword evidence="16" id="KW-0176">Collagen</keyword>
<name>A0A1W0WPT9_HYPEX</name>
<dbReference type="InterPro" id="IPR002913">
    <property type="entry name" value="START_lipid-bd_dom"/>
</dbReference>
<protein>
    <recommendedName>
        <fullName evidence="5">Ceramide transfer protein</fullName>
    </recommendedName>
    <alternativeName>
        <fullName evidence="12">Collagen type IV alpha-3-binding protein</fullName>
    </alternativeName>
</protein>
<evidence type="ECO:0000256" key="5">
    <source>
        <dbReference type="ARBA" id="ARBA00021440"/>
    </source>
</evidence>
<evidence type="ECO:0000256" key="13">
    <source>
        <dbReference type="SAM" id="MobiDB-lite"/>
    </source>
</evidence>
<keyword evidence="9" id="KW-0333">Golgi apparatus</keyword>
<dbReference type="Pfam" id="PF01852">
    <property type="entry name" value="START"/>
    <property type="match status" value="1"/>
</dbReference>
<keyword evidence="10" id="KW-0175">Coiled coil</keyword>
<comment type="caution">
    <text evidence="16">The sequence shown here is derived from an EMBL/GenBank/DDBJ whole genome shotgun (WGS) entry which is preliminary data.</text>
</comment>
<dbReference type="InterPro" id="IPR041952">
    <property type="entry name" value="STARD11_START"/>
</dbReference>
<gene>
    <name evidence="16" type="ORF">BV898_08737</name>
</gene>
<dbReference type="Pfam" id="PF00169">
    <property type="entry name" value="PH"/>
    <property type="match status" value="1"/>
</dbReference>
<comment type="catalytic activity">
    <reaction evidence="1">
        <text>N-hexadecanoylsphing-4-enine(in) = N-hexadecanoylsphing-4-enine(out)</text>
        <dbReference type="Rhea" id="RHEA:45720"/>
        <dbReference type="ChEBI" id="CHEBI:72959"/>
    </reaction>
</comment>
<feature type="region of interest" description="Disordered" evidence="13">
    <location>
        <begin position="44"/>
        <end position="78"/>
    </location>
</feature>
<evidence type="ECO:0000256" key="3">
    <source>
        <dbReference type="ARBA" id="ARBA00004496"/>
    </source>
</evidence>
<evidence type="ECO:0000259" key="14">
    <source>
        <dbReference type="PROSITE" id="PS50003"/>
    </source>
</evidence>
<organism evidence="16 17">
    <name type="scientific">Hypsibius exemplaris</name>
    <name type="common">Freshwater tardigrade</name>
    <dbReference type="NCBI Taxonomy" id="2072580"/>
    <lineage>
        <taxon>Eukaryota</taxon>
        <taxon>Metazoa</taxon>
        <taxon>Ecdysozoa</taxon>
        <taxon>Tardigrada</taxon>
        <taxon>Eutardigrada</taxon>
        <taxon>Parachela</taxon>
        <taxon>Hypsibioidea</taxon>
        <taxon>Hypsibiidae</taxon>
        <taxon>Hypsibius</taxon>
    </lineage>
</organism>
<dbReference type="GO" id="GO:0035621">
    <property type="term" value="P:ER to Golgi ceramide transport"/>
    <property type="evidence" value="ECO:0007669"/>
    <property type="project" value="TreeGrafter"/>
</dbReference>
<dbReference type="PANTHER" id="PTHR19308">
    <property type="entry name" value="PHOSPHATIDYLCHOLINE TRANSFER PROTEIN"/>
    <property type="match status" value="1"/>
</dbReference>
<reference evidence="17" key="1">
    <citation type="submission" date="2017-01" db="EMBL/GenBank/DDBJ databases">
        <title>Comparative genomics of anhydrobiosis in the tardigrade Hypsibius dujardini.</title>
        <authorList>
            <person name="Yoshida Y."/>
            <person name="Koutsovoulos G."/>
            <person name="Laetsch D."/>
            <person name="Stevens L."/>
            <person name="Kumar S."/>
            <person name="Horikawa D."/>
            <person name="Ishino K."/>
            <person name="Komine S."/>
            <person name="Tomita M."/>
            <person name="Blaxter M."/>
            <person name="Arakawa K."/>
        </authorList>
    </citation>
    <scope>NUCLEOTIDE SEQUENCE [LARGE SCALE GENOMIC DNA]</scope>
    <source>
        <strain evidence="17">Z151</strain>
    </source>
</reference>
<evidence type="ECO:0000256" key="4">
    <source>
        <dbReference type="ARBA" id="ARBA00004555"/>
    </source>
</evidence>
<dbReference type="GO" id="GO:0008289">
    <property type="term" value="F:lipid binding"/>
    <property type="evidence" value="ECO:0007669"/>
    <property type="project" value="InterPro"/>
</dbReference>
<keyword evidence="8" id="KW-0256">Endoplasmic reticulum</keyword>
<dbReference type="CDD" id="cd13283">
    <property type="entry name" value="PH_GPBP"/>
    <property type="match status" value="1"/>
</dbReference>
<evidence type="ECO:0000256" key="8">
    <source>
        <dbReference type="ARBA" id="ARBA00022824"/>
    </source>
</evidence>
<dbReference type="SMART" id="SM00234">
    <property type="entry name" value="START"/>
    <property type="match status" value="1"/>
</dbReference>
<dbReference type="EMBL" id="MTYJ01000065">
    <property type="protein sequence ID" value="OQV17157.1"/>
    <property type="molecule type" value="Genomic_DNA"/>
</dbReference>
<feature type="domain" description="PH" evidence="14">
    <location>
        <begin position="80"/>
        <end position="174"/>
    </location>
</feature>
<keyword evidence="6" id="KW-0813">Transport</keyword>
<evidence type="ECO:0000313" key="16">
    <source>
        <dbReference type="EMBL" id="OQV17157.1"/>
    </source>
</evidence>
<evidence type="ECO:0000259" key="15">
    <source>
        <dbReference type="PROSITE" id="PS50848"/>
    </source>
</evidence>
<dbReference type="SUPFAM" id="SSF50729">
    <property type="entry name" value="PH domain-like"/>
    <property type="match status" value="1"/>
</dbReference>
<sequence>MPYPGTTIQLWGRDVKIQTVSSSPPTSNPIMAAAATVVSMTATSSEHTLTSRSPVDGSSPCTSEEEEDLAASSSHDASLAPDCTGKLFKWTNYFHGWQDRFIVLRNGCLSYYKTPNDQTLGCRGALNIRQAVVQAHEFDNCRFDVIVNENIWYLRAETTEERNRWITALQEHKLVLESGYGSDSSLRRHGSILSLTSAASLSIASSSSHKTGRALQEKLAEMETFKDILTRQVDTLQSYFDTCAGTLSAHKAETHRQDGGGDFDSDDELDETLRDSLQQYSAGKMFGGAENGSSHIPLEVQLQHAHHGPDFKGEAITFRATTGGLLETLRHCVDLMSQREEGLKRKLEKEVERRKRTELMYRETAEVVRGLQDQLRKQRVFTGPDHEEGPQSTMKEEEFFDAVETALDRQEKELDEAKLDCLSSGAVVSAKPHLSVLSPAQADDIWEEIEQITNEQFKYALLGVGEGGWQLFNEDGEMKMYRREEEKDGLVVDPLKAQHCVRGFTAHEMCNYFFSPDVRMEWEFTVDHMKVIEKLRDDTMVFHQVHKRIWPAAQRDALFWSHIRKGDESANKENNASAGSCDEKLVPVNSWIVCNHSVEVPPVPLGKCLRVILTISLTCQTFVDAAVANLPADQISRDQVTTKITYCATVNPGGWAPASVLRAVYKREYPKFLKRFTQYVKEQTETKPILW</sequence>
<dbReference type="SMART" id="SM00233">
    <property type="entry name" value="PH"/>
    <property type="match status" value="1"/>
</dbReference>
<evidence type="ECO:0000256" key="2">
    <source>
        <dbReference type="ARBA" id="ARBA00004240"/>
    </source>
</evidence>
<evidence type="ECO:0000256" key="12">
    <source>
        <dbReference type="ARBA" id="ARBA00031527"/>
    </source>
</evidence>
<dbReference type="InterPro" id="IPR011993">
    <property type="entry name" value="PH-like_dom_sf"/>
</dbReference>
<keyword evidence="11" id="KW-0445">Lipid transport</keyword>
<evidence type="ECO:0000256" key="6">
    <source>
        <dbReference type="ARBA" id="ARBA00022448"/>
    </source>
</evidence>
<dbReference type="CDD" id="cd08872">
    <property type="entry name" value="START_STARD11-like"/>
    <property type="match status" value="1"/>
</dbReference>
<dbReference type="Proteomes" id="UP000192578">
    <property type="component" value="Unassembled WGS sequence"/>
</dbReference>
<keyword evidence="7" id="KW-0963">Cytoplasm</keyword>
<dbReference type="PROSITE" id="PS50003">
    <property type="entry name" value="PH_DOMAIN"/>
    <property type="match status" value="1"/>
</dbReference>
<dbReference type="PROSITE" id="PS50848">
    <property type="entry name" value="START"/>
    <property type="match status" value="1"/>
</dbReference>
<evidence type="ECO:0000256" key="1">
    <source>
        <dbReference type="ARBA" id="ARBA00000074"/>
    </source>
</evidence>
<evidence type="ECO:0000256" key="9">
    <source>
        <dbReference type="ARBA" id="ARBA00023034"/>
    </source>
</evidence>
<evidence type="ECO:0000256" key="10">
    <source>
        <dbReference type="ARBA" id="ARBA00023054"/>
    </source>
</evidence>
<evidence type="ECO:0000256" key="7">
    <source>
        <dbReference type="ARBA" id="ARBA00022490"/>
    </source>
</evidence>
<dbReference type="AlphaFoldDB" id="A0A1W0WPT9"/>
<keyword evidence="17" id="KW-1185">Reference proteome</keyword>
<accession>A0A1W0WPT9</accession>
<comment type="subcellular location">
    <subcellularLocation>
        <location evidence="3">Cytoplasm</location>
    </subcellularLocation>
    <subcellularLocation>
        <location evidence="2">Endoplasmic reticulum</location>
    </subcellularLocation>
    <subcellularLocation>
        <location evidence="4">Golgi apparatus</location>
    </subcellularLocation>
</comment>
<dbReference type="InterPro" id="IPR051213">
    <property type="entry name" value="START_lipid_transfer"/>
</dbReference>
<dbReference type="Gene3D" id="2.30.29.30">
    <property type="entry name" value="Pleckstrin-homology domain (PH domain)/Phosphotyrosine-binding domain (PTB)"/>
    <property type="match status" value="1"/>
</dbReference>
<evidence type="ECO:0000313" key="17">
    <source>
        <dbReference type="Proteomes" id="UP000192578"/>
    </source>
</evidence>
<dbReference type="GO" id="GO:0005783">
    <property type="term" value="C:endoplasmic reticulum"/>
    <property type="evidence" value="ECO:0007669"/>
    <property type="project" value="UniProtKB-SubCell"/>
</dbReference>
<proteinExistence type="predicted"/>
<dbReference type="OrthoDB" id="2344588at2759"/>